<dbReference type="GO" id="GO:0015275">
    <property type="term" value="F:stretch-activated, monoatomic cation-selective, calcium channel activity"/>
    <property type="evidence" value="ECO:0007669"/>
    <property type="project" value="TreeGrafter"/>
</dbReference>
<proteinExistence type="inferred from homology"/>
<name>A0AAD8ZQ61_9TELE</name>
<gene>
    <name evidence="8" type="ORF">P4O66_021421</name>
</gene>
<comment type="subcellular location">
    <subcellularLocation>
        <location evidence="1">Membrane</location>
        <topology evidence="1">Multi-pass membrane protein</topology>
    </subcellularLocation>
</comment>
<comment type="caution">
    <text evidence="8">The sequence shown here is derived from an EMBL/GenBank/DDBJ whole genome shotgun (WGS) entry which is preliminary data.</text>
</comment>
<evidence type="ECO:0000313" key="9">
    <source>
        <dbReference type="Proteomes" id="UP001239994"/>
    </source>
</evidence>
<accession>A0AAD8ZQ61</accession>
<evidence type="ECO:0000256" key="7">
    <source>
        <dbReference type="SAM" id="MobiDB-lite"/>
    </source>
</evidence>
<feature type="compositionally biased region" description="Basic and acidic residues" evidence="7">
    <location>
        <begin position="66"/>
        <end position="75"/>
    </location>
</feature>
<organism evidence="8 9">
    <name type="scientific">Electrophorus voltai</name>
    <dbReference type="NCBI Taxonomy" id="2609070"/>
    <lineage>
        <taxon>Eukaryota</taxon>
        <taxon>Metazoa</taxon>
        <taxon>Chordata</taxon>
        <taxon>Craniata</taxon>
        <taxon>Vertebrata</taxon>
        <taxon>Euteleostomi</taxon>
        <taxon>Actinopterygii</taxon>
        <taxon>Neopterygii</taxon>
        <taxon>Teleostei</taxon>
        <taxon>Ostariophysi</taxon>
        <taxon>Gymnotiformes</taxon>
        <taxon>Gymnotoidei</taxon>
        <taxon>Gymnotidae</taxon>
        <taxon>Electrophorus</taxon>
    </lineage>
</organism>
<evidence type="ECO:0000256" key="4">
    <source>
        <dbReference type="ARBA" id="ARBA00023136"/>
    </source>
</evidence>
<evidence type="ECO:0000256" key="3">
    <source>
        <dbReference type="ARBA" id="ARBA00022989"/>
    </source>
</evidence>
<keyword evidence="5" id="KW-0325">Glycoprotein</keyword>
<evidence type="ECO:0000256" key="2">
    <source>
        <dbReference type="ARBA" id="ARBA00022692"/>
    </source>
</evidence>
<feature type="region of interest" description="Disordered" evidence="7">
    <location>
        <begin position="66"/>
        <end position="96"/>
    </location>
</feature>
<reference evidence="8" key="1">
    <citation type="submission" date="2023-03" db="EMBL/GenBank/DDBJ databases">
        <title>Electrophorus voltai genome.</title>
        <authorList>
            <person name="Bian C."/>
        </authorList>
    </citation>
    <scope>NUCLEOTIDE SEQUENCE</scope>
    <source>
        <strain evidence="8">CB-2022</strain>
        <tissue evidence="8">Muscle</tissue>
    </source>
</reference>
<evidence type="ECO:0000256" key="5">
    <source>
        <dbReference type="ARBA" id="ARBA00023180"/>
    </source>
</evidence>
<dbReference type="PANTHER" id="PTHR15819:SF9">
    <property type="entry name" value="NALCN CHANNEL AUXILIARY FACTOR 1"/>
    <property type="match status" value="1"/>
</dbReference>
<keyword evidence="2" id="KW-0812">Transmembrane</keyword>
<dbReference type="GO" id="GO:0098703">
    <property type="term" value="P:calcium ion import across plasma membrane"/>
    <property type="evidence" value="ECO:0007669"/>
    <property type="project" value="TreeGrafter"/>
</dbReference>
<comment type="similarity">
    <text evidence="6">Belongs to the NALF family.</text>
</comment>
<dbReference type="PANTHER" id="PTHR15819">
    <property type="entry name" value="TRANSMEMBRANE PROTEIN FAM155"/>
    <property type="match status" value="1"/>
</dbReference>
<evidence type="ECO:0000313" key="8">
    <source>
        <dbReference type="EMBL" id="KAK1802885.1"/>
    </source>
</evidence>
<dbReference type="EMBL" id="JAROKS010000006">
    <property type="protein sequence ID" value="KAK1802885.1"/>
    <property type="molecule type" value="Genomic_DNA"/>
</dbReference>
<dbReference type="AlphaFoldDB" id="A0AAD8ZQ61"/>
<evidence type="ECO:0000256" key="1">
    <source>
        <dbReference type="ARBA" id="ARBA00004141"/>
    </source>
</evidence>
<dbReference type="GO" id="GO:0005886">
    <property type="term" value="C:plasma membrane"/>
    <property type="evidence" value="ECO:0007669"/>
    <property type="project" value="TreeGrafter"/>
</dbReference>
<keyword evidence="4" id="KW-0472">Membrane</keyword>
<keyword evidence="3" id="KW-1133">Transmembrane helix</keyword>
<sequence length="494" mass="56036">MTSGAWKCRQRDDGLKIWFAPRENEKPFTDSERAQRWRLSLASLLFLTVLLSDHLWFCAEAKSTGTRDKEPDKLASVDTGAYPSVNPKPNLPPANSSLRRNEDAIFIENSTKPTWSLETCHADSLSKNCFTFVNADHLCTGLSETNGTRSVDLKDLYLSFCNSYSLMDLFNGSSPDNLTCSLDVIMNDLSRCSQCVQAYQRYDLHAQEKYEEFEIMTERYETDVYSVRTCMDECRFWRVLKIAADPRLLCARTAAKPIFQPSLLLLHLLLSCKSTTLLSDTYLKIVQRVEPSRGSTHPLTVHSALHCFPEFHNQPMCLDNDTVNDCVVSTLLSLAQLQLKHREMVYKPWLCAQYFQGSQSNCSHRVSCERYCLEVQQKCPFILPDNDDLIHGGTPSFICTGLPEKPNAEEEQCCDVRWELKTNNRLRGTFRRTHPSCQHTSMSASGAPRLGQGRLKLCLLVLVLLHTVATMTANQNSTCLATIFPLEDNAPREE</sequence>
<evidence type="ECO:0008006" key="10">
    <source>
        <dbReference type="Google" id="ProtNLM"/>
    </source>
</evidence>
<keyword evidence="9" id="KW-1185">Reference proteome</keyword>
<dbReference type="Proteomes" id="UP001239994">
    <property type="component" value="Unassembled WGS sequence"/>
</dbReference>
<evidence type="ECO:0000256" key="6">
    <source>
        <dbReference type="ARBA" id="ARBA00029445"/>
    </source>
</evidence>
<protein>
    <recommendedName>
        <fullName evidence="10">Family with sequence similarity 155 member A</fullName>
    </recommendedName>
</protein>
<dbReference type="InterPro" id="IPR055288">
    <property type="entry name" value="NALCN_aux_factor_1/2"/>
</dbReference>